<dbReference type="Gene3D" id="3.30.429.10">
    <property type="entry name" value="Macrophage Migration Inhibitory Factor"/>
    <property type="match status" value="2"/>
</dbReference>
<keyword evidence="4" id="KW-1185">Reference proteome</keyword>
<gene>
    <name evidence="3" type="ORF">DSM04_11112</name>
</gene>
<dbReference type="Pfam" id="PF01361">
    <property type="entry name" value="Tautomerase"/>
    <property type="match status" value="1"/>
</dbReference>
<dbReference type="GO" id="GO:0016853">
    <property type="term" value="F:isomerase activity"/>
    <property type="evidence" value="ECO:0007669"/>
    <property type="project" value="UniProtKB-KW"/>
</dbReference>
<evidence type="ECO:0000313" key="3">
    <source>
        <dbReference type="EMBL" id="RXG11401.1"/>
    </source>
</evidence>
<sequence>MPLIYFNCPEGTFNQQAKTKMANELTKIALDIEKLPKTDFVKSTCWIYFNDYSKENVYHGGSNAGTSVISLEVNAFKGGLDQTQKKDFIIQFTNCIHKYAGLDTNEVSPVYIIFRDVETYNWGVFGNTIQLEDLKNAPVNAKPV</sequence>
<evidence type="ECO:0000313" key="4">
    <source>
        <dbReference type="Proteomes" id="UP000289821"/>
    </source>
</evidence>
<evidence type="ECO:0000256" key="1">
    <source>
        <dbReference type="ARBA" id="ARBA00023235"/>
    </source>
</evidence>
<reference evidence="3 4" key="1">
    <citation type="submission" date="2018-07" db="EMBL/GenBank/DDBJ databases">
        <title>Leeuwenhoekiella genomics.</title>
        <authorList>
            <person name="Tahon G."/>
            <person name="Willems A."/>
        </authorList>
    </citation>
    <scope>NUCLEOTIDE SEQUENCE [LARGE SCALE GENOMIC DNA]</scope>
    <source>
        <strain evidence="3 4">R-50232</strain>
    </source>
</reference>
<accession>A0A4Q0NN91</accession>
<feature type="domain" description="4-oxalocrotonate tautomerase-like" evidence="2">
    <location>
        <begin position="72"/>
        <end position="129"/>
    </location>
</feature>
<dbReference type="RefSeq" id="WP_128762846.1">
    <property type="nucleotide sequence ID" value="NZ_QOVI01000011.1"/>
</dbReference>
<dbReference type="OrthoDB" id="9803586at2"/>
<name>A0A4Q0NN91_9FLAO</name>
<proteinExistence type="predicted"/>
<dbReference type="Proteomes" id="UP000289821">
    <property type="component" value="Unassembled WGS sequence"/>
</dbReference>
<dbReference type="SUPFAM" id="SSF55331">
    <property type="entry name" value="Tautomerase/MIF"/>
    <property type="match status" value="1"/>
</dbReference>
<dbReference type="InterPro" id="IPR014347">
    <property type="entry name" value="Tautomerase/MIF_sf"/>
</dbReference>
<evidence type="ECO:0000259" key="2">
    <source>
        <dbReference type="Pfam" id="PF01361"/>
    </source>
</evidence>
<dbReference type="InterPro" id="IPR004370">
    <property type="entry name" value="4-OT-like_dom"/>
</dbReference>
<dbReference type="AlphaFoldDB" id="A0A4Q0NN91"/>
<comment type="caution">
    <text evidence="3">The sequence shown here is derived from an EMBL/GenBank/DDBJ whole genome shotgun (WGS) entry which is preliminary data.</text>
</comment>
<protein>
    <submittedName>
        <fullName evidence="3">Phenylpyruvate tautomerase PptA (4-oxalocrotonate tautomerase family)</fullName>
    </submittedName>
</protein>
<keyword evidence="3" id="KW-0670">Pyruvate</keyword>
<keyword evidence="1" id="KW-0413">Isomerase</keyword>
<organism evidence="3 4">
    <name type="scientific">Leeuwenhoekiella aestuarii</name>
    <dbReference type="NCBI Taxonomy" id="2249426"/>
    <lineage>
        <taxon>Bacteria</taxon>
        <taxon>Pseudomonadati</taxon>
        <taxon>Bacteroidota</taxon>
        <taxon>Flavobacteriia</taxon>
        <taxon>Flavobacteriales</taxon>
        <taxon>Flavobacteriaceae</taxon>
        <taxon>Leeuwenhoekiella</taxon>
    </lineage>
</organism>
<dbReference type="EMBL" id="QOVI01000011">
    <property type="protein sequence ID" value="RXG11401.1"/>
    <property type="molecule type" value="Genomic_DNA"/>
</dbReference>